<dbReference type="Proteomes" id="UP001054252">
    <property type="component" value="Unassembled WGS sequence"/>
</dbReference>
<sequence>MLQYNIYPYDSCRSIIDELDEELDSALNLSNLRAHPPKPIIH</sequence>
<organism evidence="1 2">
    <name type="scientific">Rubroshorea leprosula</name>
    <dbReference type="NCBI Taxonomy" id="152421"/>
    <lineage>
        <taxon>Eukaryota</taxon>
        <taxon>Viridiplantae</taxon>
        <taxon>Streptophyta</taxon>
        <taxon>Embryophyta</taxon>
        <taxon>Tracheophyta</taxon>
        <taxon>Spermatophyta</taxon>
        <taxon>Magnoliopsida</taxon>
        <taxon>eudicotyledons</taxon>
        <taxon>Gunneridae</taxon>
        <taxon>Pentapetalae</taxon>
        <taxon>rosids</taxon>
        <taxon>malvids</taxon>
        <taxon>Malvales</taxon>
        <taxon>Dipterocarpaceae</taxon>
        <taxon>Rubroshorea</taxon>
    </lineage>
</organism>
<comment type="caution">
    <text evidence="1">The sequence shown here is derived from an EMBL/GenBank/DDBJ whole genome shotgun (WGS) entry which is preliminary data.</text>
</comment>
<reference evidence="1 2" key="1">
    <citation type="journal article" date="2021" name="Commun. Biol.">
        <title>The genome of Shorea leprosula (Dipterocarpaceae) highlights the ecological relevance of drought in aseasonal tropical rainforests.</title>
        <authorList>
            <person name="Ng K.K.S."/>
            <person name="Kobayashi M.J."/>
            <person name="Fawcett J.A."/>
            <person name="Hatakeyama M."/>
            <person name="Paape T."/>
            <person name="Ng C.H."/>
            <person name="Ang C.C."/>
            <person name="Tnah L.H."/>
            <person name="Lee C.T."/>
            <person name="Nishiyama T."/>
            <person name="Sese J."/>
            <person name="O'Brien M.J."/>
            <person name="Copetti D."/>
            <person name="Mohd Noor M.I."/>
            <person name="Ong R.C."/>
            <person name="Putra M."/>
            <person name="Sireger I.Z."/>
            <person name="Indrioko S."/>
            <person name="Kosugi Y."/>
            <person name="Izuno A."/>
            <person name="Isagi Y."/>
            <person name="Lee S.L."/>
            <person name="Shimizu K.K."/>
        </authorList>
    </citation>
    <scope>NUCLEOTIDE SEQUENCE [LARGE SCALE GENOMIC DNA]</scope>
    <source>
        <strain evidence="1">214</strain>
    </source>
</reference>
<keyword evidence="2" id="KW-1185">Reference proteome</keyword>
<protein>
    <submittedName>
        <fullName evidence="1">Uncharacterized protein</fullName>
    </submittedName>
</protein>
<name>A0AAV5MV89_9ROSI</name>
<proteinExistence type="predicted"/>
<dbReference type="AlphaFoldDB" id="A0AAV5MV89"/>
<dbReference type="EMBL" id="BPVZ01000852">
    <property type="protein sequence ID" value="GKV52778.1"/>
    <property type="molecule type" value="Genomic_DNA"/>
</dbReference>
<evidence type="ECO:0000313" key="2">
    <source>
        <dbReference type="Proteomes" id="UP001054252"/>
    </source>
</evidence>
<accession>A0AAV5MV89</accession>
<evidence type="ECO:0000313" key="1">
    <source>
        <dbReference type="EMBL" id="GKV52778.1"/>
    </source>
</evidence>
<gene>
    <name evidence="1" type="ORF">SLEP1_g59342</name>
</gene>